<proteinExistence type="predicted"/>
<sequence>MEGGEAAYDAQDGVAGGGSLLTACANVAAESASGKTKPRTAAAPS</sequence>
<dbReference type="RefSeq" id="WP_382038379.1">
    <property type="nucleotide sequence ID" value="NZ_JBHSKJ010000003.1"/>
</dbReference>
<organism evidence="1 2">
    <name type="scientific">Streptomyces aureoversilis</name>
    <dbReference type="NCBI Taxonomy" id="67277"/>
    <lineage>
        <taxon>Bacteria</taxon>
        <taxon>Bacillati</taxon>
        <taxon>Actinomycetota</taxon>
        <taxon>Actinomycetes</taxon>
        <taxon>Kitasatosporales</taxon>
        <taxon>Streptomycetaceae</taxon>
        <taxon>Streptomyces</taxon>
    </lineage>
</organism>
<evidence type="ECO:0000313" key="1">
    <source>
        <dbReference type="EMBL" id="MFC5144512.1"/>
    </source>
</evidence>
<reference evidence="2" key="1">
    <citation type="journal article" date="2019" name="Int. J. Syst. Evol. Microbiol.">
        <title>The Global Catalogue of Microorganisms (GCM) 10K type strain sequencing project: providing services to taxonomists for standard genome sequencing and annotation.</title>
        <authorList>
            <consortium name="The Broad Institute Genomics Platform"/>
            <consortium name="The Broad Institute Genome Sequencing Center for Infectious Disease"/>
            <person name="Wu L."/>
            <person name="Ma J."/>
        </authorList>
    </citation>
    <scope>NUCLEOTIDE SEQUENCE [LARGE SCALE GENOMIC DNA]</scope>
    <source>
        <strain evidence="2">CGMCC 4.1641</strain>
    </source>
</reference>
<comment type="caution">
    <text evidence="1">The sequence shown here is derived from an EMBL/GenBank/DDBJ whole genome shotgun (WGS) entry which is preliminary data.</text>
</comment>
<dbReference type="Proteomes" id="UP001596222">
    <property type="component" value="Unassembled WGS sequence"/>
</dbReference>
<name>A0ABV9ZWJ2_9ACTN</name>
<evidence type="ECO:0000313" key="2">
    <source>
        <dbReference type="Proteomes" id="UP001596222"/>
    </source>
</evidence>
<accession>A0ABV9ZWJ2</accession>
<dbReference type="EMBL" id="JBHSKJ010000003">
    <property type="protein sequence ID" value="MFC5144512.1"/>
    <property type="molecule type" value="Genomic_DNA"/>
</dbReference>
<protein>
    <recommendedName>
        <fullName evidence="3">Lipoprotein</fullName>
    </recommendedName>
</protein>
<gene>
    <name evidence="1" type="ORF">ACFPP6_07400</name>
</gene>
<evidence type="ECO:0008006" key="3">
    <source>
        <dbReference type="Google" id="ProtNLM"/>
    </source>
</evidence>
<keyword evidence="2" id="KW-1185">Reference proteome</keyword>